<evidence type="ECO:0000259" key="7">
    <source>
        <dbReference type="Pfam" id="PF20649"/>
    </source>
</evidence>
<reference evidence="9" key="1">
    <citation type="submission" date="2025-08" db="UniProtKB">
        <authorList>
            <consortium name="RefSeq"/>
        </authorList>
    </citation>
    <scope>IDENTIFICATION</scope>
</reference>
<evidence type="ECO:0000256" key="3">
    <source>
        <dbReference type="ARBA" id="ARBA00023034"/>
    </source>
</evidence>
<dbReference type="RefSeq" id="XP_005099009.1">
    <property type="nucleotide sequence ID" value="XM_005098952.2"/>
</dbReference>
<keyword evidence="4" id="KW-0472">Membrane</keyword>
<evidence type="ECO:0000256" key="1">
    <source>
        <dbReference type="ARBA" id="ARBA00004395"/>
    </source>
</evidence>
<dbReference type="PANTHER" id="PTHR13228">
    <property type="entry name" value="CONSERVED OLIGOMERIC GOLGI COMPLEX COMPONENT 5"/>
    <property type="match status" value="1"/>
</dbReference>
<keyword evidence="8" id="KW-1185">Reference proteome</keyword>
<gene>
    <name evidence="9" type="primary">LOC101858182</name>
</gene>
<name>A0ABM0JQ94_APLCA</name>
<dbReference type="Proteomes" id="UP000694888">
    <property type="component" value="Unplaced"/>
</dbReference>
<dbReference type="InterPro" id="IPR048485">
    <property type="entry name" value="COG5_helical"/>
</dbReference>
<feature type="domain" description="Conserved oligomeric Golgi complex subunit 5 N-terminal" evidence="6">
    <location>
        <begin position="17"/>
        <end position="139"/>
    </location>
</feature>
<comment type="subcellular location">
    <subcellularLocation>
        <location evidence="1">Golgi apparatus membrane</location>
        <topology evidence="1">Peripheral membrane protein</topology>
    </subcellularLocation>
</comment>
<keyword evidence="5" id="KW-0175">Coiled coil</keyword>
<dbReference type="InterPro" id="IPR049176">
    <property type="entry name" value="COG5_N"/>
</dbReference>
<proteinExistence type="predicted"/>
<evidence type="ECO:0000256" key="5">
    <source>
        <dbReference type="SAM" id="Coils"/>
    </source>
</evidence>
<keyword evidence="3" id="KW-0333">Golgi apparatus</keyword>
<feature type="domain" description="Conserved oligomeric Golgi complex subunit 5 helical" evidence="7">
    <location>
        <begin position="169"/>
        <end position="376"/>
    </location>
</feature>
<protein>
    <recommendedName>
        <fullName evidence="2">Conserved oligomeric Golgi complex subunit 5</fullName>
    </recommendedName>
</protein>
<dbReference type="Pfam" id="PF10392">
    <property type="entry name" value="COG5_N"/>
    <property type="match status" value="1"/>
</dbReference>
<dbReference type="PANTHER" id="PTHR13228:SF3">
    <property type="entry name" value="CONSERVED OLIGOMERIC GOLGI COMPLEX SUBUNIT 5"/>
    <property type="match status" value="1"/>
</dbReference>
<dbReference type="Pfam" id="PF20649">
    <property type="entry name" value="COG5_C"/>
    <property type="match status" value="1"/>
</dbReference>
<dbReference type="GeneID" id="101858182"/>
<evidence type="ECO:0000259" key="6">
    <source>
        <dbReference type="Pfam" id="PF10392"/>
    </source>
</evidence>
<evidence type="ECO:0000313" key="9">
    <source>
        <dbReference type="RefSeq" id="XP_005099009.1"/>
    </source>
</evidence>
<dbReference type="InterPro" id="IPR019465">
    <property type="entry name" value="Cog5"/>
</dbReference>
<evidence type="ECO:0000313" key="8">
    <source>
        <dbReference type="Proteomes" id="UP000694888"/>
    </source>
</evidence>
<evidence type="ECO:0000256" key="4">
    <source>
        <dbReference type="ARBA" id="ARBA00023136"/>
    </source>
</evidence>
<sequence length="807" mass="90182">MEAEVWNQLSEDDVFRQFLDESFDVKAHANRAIQGMVISEQLGKLAEGISLLDKEIHSQIVNHHEDLLSQATGVETLEGVLQMMQTRIQSLLASMDRVRAKVSEPYSKIVARTTQLRHLQETCDLLRRMIRIMYLSKRLHTQLEGGAREITKAAQSLNELDYICEGVDLGGVEVIEQDRRFVKQARKEVESQAQKMLEQGMETQNQTAVATSLQVFYNLGSLHSVVDKMVASCRATLHQQVRACLDVQALTMSQGTVGRGGPGRAAMPSPGNTAALRANLWTNMEKLMDNIYSACAQVQHLQKVLVKKRDPVTHVCFIDEIAKHRHGDVNIMHDFWEDSTNMLTREFSDASQNSSFLKQAFEGEYPKLLRLYNDLWRRLHQFSNTLTVTPSAGVAEVVVTGDGDEDFFAQTEKSRQTYDSERALRETLALFENAYLSRSLSRLFDPINLVFASNTSSPPTLEEVDNVVKTISSELNVSSVDVKLSITVARNVAKTVKLLCVKSEQLLSTDGEASQVIGPASAGQTRNVGVVNTLFHFLQAVDKVLTGINHFPDEAQHSIEVALESVVQLMGAALQPLLSSISDALEAIILTVHQEDFSGPAPSGSETEAPCSLYMKELQSFISRCQADYLSQFKCKDFIMDSILPIACRCVELFVRHASLVRPLGDGGKLRLAADFAQMELAISPFCRRAADLGKTYRLLRAFRPLLFQTPEHVSQSPALGEILPYSTLLHFLFARAPTELRSPHQVSDWSVSRYSQWLDDHPEEADRLKIIKGSLEAYAKLVRQRQSKEYAAVYPVMLSVLQKGLH</sequence>
<evidence type="ECO:0000256" key="2">
    <source>
        <dbReference type="ARBA" id="ARBA00020974"/>
    </source>
</evidence>
<organism evidence="8 9">
    <name type="scientific">Aplysia californica</name>
    <name type="common">California sea hare</name>
    <dbReference type="NCBI Taxonomy" id="6500"/>
    <lineage>
        <taxon>Eukaryota</taxon>
        <taxon>Metazoa</taxon>
        <taxon>Spiralia</taxon>
        <taxon>Lophotrochozoa</taxon>
        <taxon>Mollusca</taxon>
        <taxon>Gastropoda</taxon>
        <taxon>Heterobranchia</taxon>
        <taxon>Euthyneura</taxon>
        <taxon>Tectipleura</taxon>
        <taxon>Aplysiida</taxon>
        <taxon>Aplysioidea</taxon>
        <taxon>Aplysiidae</taxon>
        <taxon>Aplysia</taxon>
    </lineage>
</organism>
<feature type="coiled-coil region" evidence="5">
    <location>
        <begin position="172"/>
        <end position="206"/>
    </location>
</feature>
<accession>A0ABM0JQ94</accession>